<keyword evidence="2" id="KW-1185">Reference proteome</keyword>
<evidence type="ECO:0000313" key="1">
    <source>
        <dbReference type="EMBL" id="KAK9992842.1"/>
    </source>
</evidence>
<sequence length="100" mass="11652">MKNYQYSMKLLAQLFSHSSKVFLFKKLLLAKRADLIDALVKESIISWNLGFSFSLKLSLSLSLSHCQMEFMDFRPASTPFHSIWEGNCHMYQCMHVTIIQ</sequence>
<organism evidence="1 2">
    <name type="scientific">Lithocarpus litseifolius</name>
    <dbReference type="NCBI Taxonomy" id="425828"/>
    <lineage>
        <taxon>Eukaryota</taxon>
        <taxon>Viridiplantae</taxon>
        <taxon>Streptophyta</taxon>
        <taxon>Embryophyta</taxon>
        <taxon>Tracheophyta</taxon>
        <taxon>Spermatophyta</taxon>
        <taxon>Magnoliopsida</taxon>
        <taxon>eudicotyledons</taxon>
        <taxon>Gunneridae</taxon>
        <taxon>Pentapetalae</taxon>
        <taxon>rosids</taxon>
        <taxon>fabids</taxon>
        <taxon>Fagales</taxon>
        <taxon>Fagaceae</taxon>
        <taxon>Lithocarpus</taxon>
    </lineage>
</organism>
<gene>
    <name evidence="1" type="ORF">SO802_022545</name>
</gene>
<dbReference type="Proteomes" id="UP001459277">
    <property type="component" value="Unassembled WGS sequence"/>
</dbReference>
<dbReference type="AlphaFoldDB" id="A0AAW2C5K8"/>
<comment type="caution">
    <text evidence="1">The sequence shown here is derived from an EMBL/GenBank/DDBJ whole genome shotgun (WGS) entry which is preliminary data.</text>
</comment>
<protein>
    <submittedName>
        <fullName evidence="1">Uncharacterized protein</fullName>
    </submittedName>
</protein>
<name>A0AAW2C5K8_9ROSI</name>
<accession>A0AAW2C5K8</accession>
<reference evidence="1 2" key="1">
    <citation type="submission" date="2024-01" db="EMBL/GenBank/DDBJ databases">
        <title>A telomere-to-telomere, gap-free genome of sweet tea (Lithocarpus litseifolius).</title>
        <authorList>
            <person name="Zhou J."/>
        </authorList>
    </citation>
    <scope>NUCLEOTIDE SEQUENCE [LARGE SCALE GENOMIC DNA]</scope>
    <source>
        <strain evidence="1">Zhou-2022a</strain>
        <tissue evidence="1">Leaf</tissue>
    </source>
</reference>
<evidence type="ECO:0000313" key="2">
    <source>
        <dbReference type="Proteomes" id="UP001459277"/>
    </source>
</evidence>
<proteinExistence type="predicted"/>
<dbReference type="EMBL" id="JAZDWU010000008">
    <property type="protein sequence ID" value="KAK9992842.1"/>
    <property type="molecule type" value="Genomic_DNA"/>
</dbReference>